<evidence type="ECO:0000313" key="2">
    <source>
        <dbReference type="Proteomes" id="UP000007148"/>
    </source>
</evidence>
<protein>
    <submittedName>
        <fullName evidence="1">Uncharacterized protein</fullName>
    </submittedName>
</protein>
<dbReference type="Gene3D" id="3.80.10.10">
    <property type="entry name" value="Ribonuclease Inhibitor"/>
    <property type="match status" value="1"/>
</dbReference>
<dbReference type="InterPro" id="IPR032675">
    <property type="entry name" value="LRR_dom_sf"/>
</dbReference>
<name>G4U338_SERID</name>
<dbReference type="EMBL" id="CAFZ01001878">
    <property type="protein sequence ID" value="CCA77940.1"/>
    <property type="molecule type" value="Genomic_DNA"/>
</dbReference>
<comment type="caution">
    <text evidence="1">The sequence shown here is derived from an EMBL/GenBank/DDBJ whole genome shotgun (WGS) entry which is preliminary data.</text>
</comment>
<keyword evidence="2" id="KW-1185">Reference proteome</keyword>
<dbReference type="HOGENOM" id="CLU_018544_12_4_1"/>
<accession>G4U338</accession>
<dbReference type="AlphaFoldDB" id="G4U338"/>
<evidence type="ECO:0000313" key="1">
    <source>
        <dbReference type="EMBL" id="CCA77940.1"/>
    </source>
</evidence>
<dbReference type="Proteomes" id="UP000007148">
    <property type="component" value="Unassembled WGS sequence"/>
</dbReference>
<dbReference type="OrthoDB" id="3236119at2759"/>
<reference evidence="1 2" key="1">
    <citation type="journal article" date="2011" name="PLoS Pathog.">
        <title>Endophytic Life Strategies Decoded by Genome and Transcriptome Analyses of the Mutualistic Root Symbiont Piriformospora indica.</title>
        <authorList>
            <person name="Zuccaro A."/>
            <person name="Lahrmann U."/>
            <person name="Guldener U."/>
            <person name="Langen G."/>
            <person name="Pfiffi S."/>
            <person name="Biedenkopf D."/>
            <person name="Wong P."/>
            <person name="Samans B."/>
            <person name="Grimm C."/>
            <person name="Basiewicz M."/>
            <person name="Murat C."/>
            <person name="Martin F."/>
            <person name="Kogel K.H."/>
        </authorList>
    </citation>
    <scope>NUCLEOTIDE SEQUENCE [LARGE SCALE GENOMIC DNA]</scope>
    <source>
        <strain evidence="1 2">DSM 11827</strain>
    </source>
</reference>
<gene>
    <name evidence="1" type="ORF">PIIN_00654</name>
</gene>
<dbReference type="SUPFAM" id="SSF52047">
    <property type="entry name" value="RNI-like"/>
    <property type="match status" value="1"/>
</dbReference>
<dbReference type="PANTHER" id="PTHR38926:SF5">
    <property type="entry name" value="F-BOX AND LEUCINE-RICH REPEAT PROTEIN 6"/>
    <property type="match status" value="1"/>
</dbReference>
<dbReference type="Gene3D" id="1.20.1280.50">
    <property type="match status" value="1"/>
</dbReference>
<proteinExistence type="predicted"/>
<dbReference type="PANTHER" id="PTHR38926">
    <property type="entry name" value="F-BOX DOMAIN CONTAINING PROTEIN, EXPRESSED"/>
    <property type="match status" value="1"/>
</dbReference>
<sequence>MDLPVDVLAEIFSAHVQGEELKRQKQAALCQRSPSPLASLCLSHVCRQWRLAAFSTPEIWRYIHIDLTCCSQAMGVARPVYLPRFALWSLQRAGVCPLQISFSNVGSEPAMELMRDLLCLNEALVGRVERLEIGLTGASYLGFLSILQFFDTSSLQEVAFHHAGYFNLHETVPIEALRALQHAPYLQSLSLARIQWYNTGGVVLDSVTTLQVDLGHKHEALLSKALHSFPNLVHLDLVCTDNIKLTDSWEPVCDVQLPHLESIAFDPRICHYYFHKLDAPKLSSFTARNFTRLSPRFLEHLPRKPVLSTLRLENFSPDEDVFQGQDRWSYRSLESLKAEWTSRYLPGIDGFVSCLRNHSEISTLEIISSQIDDQYIQALVEDSLLLQHMKTLRLHDCQSFSQAAVEALRFARSHDPEFTLQYTTA</sequence>
<dbReference type="InParanoid" id="G4U338"/>
<organism evidence="1 2">
    <name type="scientific">Serendipita indica (strain DSM 11827)</name>
    <name type="common">Root endophyte fungus</name>
    <name type="synonym">Piriformospora indica</name>
    <dbReference type="NCBI Taxonomy" id="1109443"/>
    <lineage>
        <taxon>Eukaryota</taxon>
        <taxon>Fungi</taxon>
        <taxon>Dikarya</taxon>
        <taxon>Basidiomycota</taxon>
        <taxon>Agaricomycotina</taxon>
        <taxon>Agaricomycetes</taxon>
        <taxon>Sebacinales</taxon>
        <taxon>Serendipitaceae</taxon>
        <taxon>Serendipita</taxon>
    </lineage>
</organism>